<feature type="active site" evidence="4">
    <location>
        <position position="357"/>
    </location>
</feature>
<name>A0A544QPI9_9EURY</name>
<comment type="similarity">
    <text evidence="4">Belongs to the tRNA-intron endonuclease family. Archaeal long subfamily.</text>
</comment>
<feature type="active site" evidence="4">
    <location>
        <position position="315"/>
    </location>
</feature>
<accession>A0A544QPI9</accession>
<feature type="domain" description="tRNA intron endonuclease catalytic" evidence="5">
    <location>
        <begin position="285"/>
        <end position="372"/>
    </location>
</feature>
<dbReference type="NCBIfam" id="NF006794">
    <property type="entry name" value="PRK09300.1-1"/>
    <property type="match status" value="1"/>
</dbReference>
<dbReference type="SUPFAM" id="SSF53032">
    <property type="entry name" value="tRNA-intron endonuclease catalytic domain-like"/>
    <property type="match status" value="2"/>
</dbReference>
<evidence type="ECO:0000256" key="2">
    <source>
        <dbReference type="ARBA" id="ARBA00023239"/>
    </source>
</evidence>
<feature type="domain" description="tRNA intron endonuclease N-terminal" evidence="6">
    <location>
        <begin position="198"/>
        <end position="254"/>
    </location>
</feature>
<dbReference type="GO" id="GO:0000213">
    <property type="term" value="F:tRNA-intron lyase activity"/>
    <property type="evidence" value="ECO:0007669"/>
    <property type="project" value="UniProtKB-UniRule"/>
</dbReference>
<feature type="active site" evidence="4">
    <location>
        <position position="326"/>
    </location>
</feature>
<evidence type="ECO:0000259" key="5">
    <source>
        <dbReference type="Pfam" id="PF01974"/>
    </source>
</evidence>
<dbReference type="EMBL" id="SESI01000002">
    <property type="protein sequence ID" value="TQQ80785.1"/>
    <property type="molecule type" value="Genomic_DNA"/>
</dbReference>
<dbReference type="PANTHER" id="PTHR21227:SF0">
    <property type="entry name" value="TRNA-SPLICING ENDONUCLEASE SUBUNIT SEN2"/>
    <property type="match status" value="1"/>
</dbReference>
<dbReference type="RefSeq" id="WP_142443895.1">
    <property type="nucleotide sequence ID" value="NZ_SESI01000002.1"/>
</dbReference>
<evidence type="ECO:0000313" key="8">
    <source>
        <dbReference type="Proteomes" id="UP000315385"/>
    </source>
</evidence>
<comment type="subunit">
    <text evidence="4">Homodimer.</text>
</comment>
<evidence type="ECO:0000259" key="6">
    <source>
        <dbReference type="Pfam" id="PF02778"/>
    </source>
</evidence>
<dbReference type="Gene3D" id="3.40.1350.10">
    <property type="match status" value="2"/>
</dbReference>
<comment type="function">
    <text evidence="3">Endonuclease that removes tRNA introns. Cleaves pre-tRNA at the 5'- and 3'-splice sites to release the intron. The products are an intron and two tRNA half-molecules bearing 2',3' cyclic phosphate and 5'-OH termini. Recognizes a pseudosymmetric substrate in which 2 bulged loops of 3 bases are separated by a stem of 4 bp.</text>
</comment>
<dbReference type="InterPro" id="IPR036740">
    <property type="entry name" value="tRNA_intron_Endonuc_N_sf"/>
</dbReference>
<dbReference type="InterPro" id="IPR006677">
    <property type="entry name" value="tRNA_intron_Endonuc_cat-like"/>
</dbReference>
<organism evidence="7 8">
    <name type="scientific">Halonotius roseus</name>
    <dbReference type="NCBI Taxonomy" id="2511997"/>
    <lineage>
        <taxon>Archaea</taxon>
        <taxon>Methanobacteriati</taxon>
        <taxon>Methanobacteriota</taxon>
        <taxon>Stenosarchaea group</taxon>
        <taxon>Halobacteria</taxon>
        <taxon>Halobacteriales</taxon>
        <taxon>Haloferacaceae</taxon>
        <taxon>Halonotius</taxon>
    </lineage>
</organism>
<dbReference type="Pfam" id="PF02778">
    <property type="entry name" value="tRNA_int_endo_N"/>
    <property type="match status" value="2"/>
</dbReference>
<evidence type="ECO:0000256" key="1">
    <source>
        <dbReference type="ARBA" id="ARBA00022694"/>
    </source>
</evidence>
<dbReference type="AlphaFoldDB" id="A0A544QPI9"/>
<gene>
    <name evidence="4 7" type="primary">endA</name>
    <name evidence="7" type="ORF">EWF95_09930</name>
</gene>
<sequence length="380" mass="41183">MDGHLRNGVVEVGGNARQQFHDARGYGRPADGNEIRLARVEAAHLLLRGDLTAVVDHDGSAGRLSFEDFFVASAAAAERFALRFLVYADLRDRGFYLTPARAGWPGVDPVASGVDTADGNAVDDDLIDLIVPPRGTKPGDGEPAYRIAVVGERESLPADELANLTLAVVDEESEISYLETTTPEFDGGTTYSPPAGIAGSLIGDRVIVWDAPDGFYEHGFYGQPLEAREAIIDSAVQLSLVEAAALAVEGQLVLDDVDDTDGSADTPASYTAIREQGRRVEGERFDRRLAVYRRLRQQDVVPKTGYKFGADFRTYNTVESVDDLPHSERLVRVVGADHAFDPRELSLDVRLAGGVRKRMVFALTGANGEIDWLAVSRLTP</sequence>
<evidence type="ECO:0000313" key="7">
    <source>
        <dbReference type="EMBL" id="TQQ80785.1"/>
    </source>
</evidence>
<dbReference type="InterPro" id="IPR011856">
    <property type="entry name" value="tRNA_endonuc-like_dom_sf"/>
</dbReference>
<dbReference type="InterPro" id="IPR036167">
    <property type="entry name" value="tRNA_intron_Endo_cat-like_sf"/>
</dbReference>
<keyword evidence="8" id="KW-1185">Reference proteome</keyword>
<dbReference type="Pfam" id="PF01974">
    <property type="entry name" value="tRNA_int_endo"/>
    <property type="match status" value="1"/>
</dbReference>
<dbReference type="Gene3D" id="3.40.1170.20">
    <property type="entry name" value="tRNA intron endonuclease, N-terminal domain"/>
    <property type="match status" value="2"/>
</dbReference>
<dbReference type="GO" id="GO:0005737">
    <property type="term" value="C:cytoplasm"/>
    <property type="evidence" value="ECO:0007669"/>
    <property type="project" value="TreeGrafter"/>
</dbReference>
<protein>
    <recommendedName>
        <fullName evidence="4">tRNA-splicing endonuclease</fullName>
        <ecNumber evidence="4">4.6.1.16</ecNumber>
    </recommendedName>
    <alternativeName>
        <fullName evidence="4">tRNA-intron endonuclease</fullName>
    </alternativeName>
</protein>
<dbReference type="InterPro" id="IPR006678">
    <property type="entry name" value="tRNA_intron_Endonuc_N"/>
</dbReference>
<dbReference type="Proteomes" id="UP000315385">
    <property type="component" value="Unassembled WGS sequence"/>
</dbReference>
<dbReference type="CDD" id="cd22363">
    <property type="entry name" value="tRNA-intron_lyase_C"/>
    <property type="match status" value="1"/>
</dbReference>
<dbReference type="InterPro" id="IPR023516">
    <property type="entry name" value="tRNA_splic_arch_long"/>
</dbReference>
<dbReference type="GO" id="GO:0006388">
    <property type="term" value="P:tRNA splicing, via endonucleolytic cleavage and ligation"/>
    <property type="evidence" value="ECO:0007669"/>
    <property type="project" value="UniProtKB-UniRule"/>
</dbReference>
<reference evidence="7 8" key="1">
    <citation type="submission" date="2019-02" db="EMBL/GenBank/DDBJ databases">
        <title>Halonotius sp. a new haloqrchaeon isolated from saline water.</title>
        <authorList>
            <person name="Duran-Viseras A."/>
            <person name="Sanchez-Porro C."/>
            <person name="Ventosa A."/>
        </authorList>
    </citation>
    <scope>NUCLEOTIDE SEQUENCE [LARGE SCALE GENOMIC DNA]</scope>
    <source>
        <strain evidence="7 8">F9-27</strain>
    </source>
</reference>
<dbReference type="GO" id="GO:0003676">
    <property type="term" value="F:nucleic acid binding"/>
    <property type="evidence" value="ECO:0007669"/>
    <property type="project" value="InterPro"/>
</dbReference>
<dbReference type="PANTHER" id="PTHR21227">
    <property type="entry name" value="TRNA-SPLICING ENDONUCLEASE SUBUNIT SEN2"/>
    <property type="match status" value="1"/>
</dbReference>
<dbReference type="SUPFAM" id="SSF55267">
    <property type="entry name" value="tRNA-intron endonuclease N-terminal domain-like"/>
    <property type="match status" value="2"/>
</dbReference>
<comment type="function">
    <text evidence="4">Endonuclease that removes tRNA introns. Cleaves pre-tRNA at the 5' and 3' splice sites to release the intron. The products are an intron and two tRNA half-molecules bearing 2',3' cyclic phosphate and 5'-OH termini. Recognizes a pseudosymmetric substrate in which 2 bulged loops of 3 bases are separated by a stem of 4 bp.</text>
</comment>
<evidence type="ECO:0000256" key="4">
    <source>
        <dbReference type="HAMAP-Rule" id="MF_01834"/>
    </source>
</evidence>
<comment type="catalytic activity">
    <reaction evidence="4">
        <text>pretRNA = a 3'-half-tRNA molecule with a 5'-OH end + a 5'-half-tRNA molecule with a 2',3'-cyclic phosphate end + an intron with a 2',3'-cyclic phosphate and a 5'-hydroxyl terminus.</text>
        <dbReference type="EC" id="4.6.1.16"/>
    </reaction>
</comment>
<dbReference type="InterPro" id="IPR006676">
    <property type="entry name" value="tRNA_splic"/>
</dbReference>
<dbReference type="HAMAP" id="MF_01834">
    <property type="entry name" value="EndA_long"/>
    <property type="match status" value="1"/>
</dbReference>
<evidence type="ECO:0000256" key="3">
    <source>
        <dbReference type="ARBA" id="ARBA00024798"/>
    </source>
</evidence>
<comment type="caution">
    <text evidence="7">The sequence shown here is derived from an EMBL/GenBank/DDBJ whole genome shotgun (WGS) entry which is preliminary data.</text>
</comment>
<dbReference type="NCBIfam" id="TIGR00324">
    <property type="entry name" value="endA"/>
    <property type="match status" value="1"/>
</dbReference>
<keyword evidence="2 4" id="KW-0456">Lyase</keyword>
<dbReference type="EC" id="4.6.1.16" evidence="4"/>
<keyword evidence="1 4" id="KW-0819">tRNA processing</keyword>
<proteinExistence type="inferred from homology"/>
<dbReference type="OrthoDB" id="46045at2157"/>
<feature type="domain" description="tRNA intron endonuclease N-terminal" evidence="6">
    <location>
        <begin position="1"/>
        <end position="69"/>
    </location>
</feature>